<protein>
    <submittedName>
        <fullName evidence="2">Stage V sporulation protein AB</fullName>
    </submittedName>
</protein>
<name>A0A4R2KBK6_9FIRM</name>
<evidence type="ECO:0000313" key="3">
    <source>
        <dbReference type="Proteomes" id="UP000294919"/>
    </source>
</evidence>
<proteinExistence type="predicted"/>
<keyword evidence="1" id="KW-0472">Membrane</keyword>
<dbReference type="AlphaFoldDB" id="A0A4R2KBK6"/>
<sequence>MKGVLLRFFTAFIGFSEGAMVGTALIAFLTILDIVPRLAQLTNTENYIKVYEVTIAVTVTFISVLAALSIHIHLGKIMVVIIGFLMGTFVGLLASALTEVTNVIPVIINRFGLHDYIKYLFIALAGGKVIGSFIYWTVINK</sequence>
<reference evidence="2 3" key="1">
    <citation type="submission" date="2019-03" db="EMBL/GenBank/DDBJ databases">
        <title>Genomic Encyclopedia of Type Strains, Phase IV (KMG-IV): sequencing the most valuable type-strain genomes for metagenomic binning, comparative biology and taxonomic classification.</title>
        <authorList>
            <person name="Goeker M."/>
        </authorList>
    </citation>
    <scope>NUCLEOTIDE SEQUENCE [LARGE SCALE GENOMIC DNA]</scope>
    <source>
        <strain evidence="2 3">DSM 102940</strain>
    </source>
</reference>
<dbReference type="EMBL" id="SLWV01000027">
    <property type="protein sequence ID" value="TCO70204.1"/>
    <property type="molecule type" value="Genomic_DNA"/>
</dbReference>
<evidence type="ECO:0000256" key="1">
    <source>
        <dbReference type="SAM" id="Phobius"/>
    </source>
</evidence>
<dbReference type="Proteomes" id="UP000294919">
    <property type="component" value="Unassembled WGS sequence"/>
</dbReference>
<keyword evidence="1" id="KW-0812">Transmembrane</keyword>
<keyword evidence="3" id="KW-1185">Reference proteome</keyword>
<organism evidence="2 3">
    <name type="scientific">Marinisporobacter balticus</name>
    <dbReference type="NCBI Taxonomy" id="2018667"/>
    <lineage>
        <taxon>Bacteria</taxon>
        <taxon>Bacillati</taxon>
        <taxon>Bacillota</taxon>
        <taxon>Clostridia</taxon>
        <taxon>Peptostreptococcales</taxon>
        <taxon>Thermotaleaceae</taxon>
        <taxon>Marinisporobacter</taxon>
    </lineage>
</organism>
<dbReference type="InterPro" id="IPR020144">
    <property type="entry name" value="SpoVAB"/>
</dbReference>
<dbReference type="Pfam" id="PF13782">
    <property type="entry name" value="SpoVAB"/>
    <property type="match status" value="1"/>
</dbReference>
<feature type="transmembrane region" description="Helical" evidence="1">
    <location>
        <begin position="77"/>
        <end position="97"/>
    </location>
</feature>
<comment type="caution">
    <text evidence="2">The sequence shown here is derived from an EMBL/GenBank/DDBJ whole genome shotgun (WGS) entry which is preliminary data.</text>
</comment>
<keyword evidence="1" id="KW-1133">Transmembrane helix</keyword>
<feature type="transmembrane region" description="Helical" evidence="1">
    <location>
        <begin position="12"/>
        <end position="31"/>
    </location>
</feature>
<gene>
    <name evidence="2" type="ORF">EV214_12741</name>
</gene>
<feature type="transmembrane region" description="Helical" evidence="1">
    <location>
        <begin position="117"/>
        <end position="138"/>
    </location>
</feature>
<evidence type="ECO:0000313" key="2">
    <source>
        <dbReference type="EMBL" id="TCO70204.1"/>
    </source>
</evidence>
<accession>A0A4R2KBK6</accession>
<feature type="transmembrane region" description="Helical" evidence="1">
    <location>
        <begin position="51"/>
        <end position="70"/>
    </location>
</feature>